<comment type="caution">
    <text evidence="2">The sequence shown here is derived from an EMBL/GenBank/DDBJ whole genome shotgun (WGS) entry which is preliminary data.</text>
</comment>
<gene>
    <name evidence="2" type="ORF">J4732_13050</name>
</gene>
<feature type="region of interest" description="Disordered" evidence="1">
    <location>
        <begin position="109"/>
        <end position="130"/>
    </location>
</feature>
<dbReference type="EMBL" id="JAGETR010000078">
    <property type="protein sequence ID" value="MBO2006963.1"/>
    <property type="molecule type" value="Genomic_DNA"/>
</dbReference>
<feature type="region of interest" description="Disordered" evidence="1">
    <location>
        <begin position="1"/>
        <end position="34"/>
    </location>
</feature>
<accession>A0A939NK38</accession>
<sequence length="130" mass="13778">MIPAATAGCATQGKPPPTISLDEPVQAQPLPEPSAPVEVVAVPEVLPMPAQLKPLPEAEDAKPTPEPADEKVRVSRASRGARRTHARGIRQRDSGVAVHRWRALTSLCSRGPRDRDFAPAGRGAGDGGRW</sequence>
<evidence type="ECO:0000313" key="2">
    <source>
        <dbReference type="EMBL" id="MBO2006963.1"/>
    </source>
</evidence>
<proteinExistence type="predicted"/>
<feature type="compositionally biased region" description="Basic residues" evidence="1">
    <location>
        <begin position="74"/>
        <end position="89"/>
    </location>
</feature>
<name>A0A939NK38_SERMA</name>
<reference evidence="2" key="1">
    <citation type="submission" date="2021-03" db="EMBL/GenBank/DDBJ databases">
        <title>Molecular epidemiology and mechanisms of colistin and carbapenem resistance in Enterobacteriaceae from clinical isolates, the environment and porcine samples in Pretoria, South Africa.</title>
        <authorList>
            <person name="Bogoshi D."/>
            <person name="Mbelle N.M."/>
            <person name="Naidoo V."/>
            <person name="Osei Sekyere J."/>
        </authorList>
    </citation>
    <scope>NUCLEOTIDE SEQUENCE</scope>
    <source>
        <strain evidence="2">C080</strain>
    </source>
</reference>
<feature type="compositionally biased region" description="Basic and acidic residues" evidence="1">
    <location>
        <begin position="59"/>
        <end position="73"/>
    </location>
</feature>
<organism evidence="2">
    <name type="scientific">Serratia marcescens</name>
    <dbReference type="NCBI Taxonomy" id="615"/>
    <lineage>
        <taxon>Bacteria</taxon>
        <taxon>Pseudomonadati</taxon>
        <taxon>Pseudomonadota</taxon>
        <taxon>Gammaproteobacteria</taxon>
        <taxon>Enterobacterales</taxon>
        <taxon>Yersiniaceae</taxon>
        <taxon>Serratia</taxon>
    </lineage>
</organism>
<evidence type="ECO:0000256" key="1">
    <source>
        <dbReference type="SAM" id="MobiDB-lite"/>
    </source>
</evidence>
<protein>
    <submittedName>
        <fullName evidence="2">Uncharacterized protein</fullName>
    </submittedName>
</protein>
<feature type="region of interest" description="Disordered" evidence="1">
    <location>
        <begin position="50"/>
        <end position="96"/>
    </location>
</feature>
<dbReference type="AlphaFoldDB" id="A0A939NK38"/>